<name>A0ACC4E2J8_PURLI</name>
<sequence length="295" mass="32419">MLGKQAGPSAFQPVPGTDGQCSSGAWLYFVRIMKRPNTRSCCRGHSQRPDAMDPKISDNALRPVDQQPPRQIHGAIKVRRWSSCWESPMAQLAVYSPTQTISAQASWSQPTQSPGTDVPCGPRFHAPAPVPDCPLRLGLRPAAPIAEERPKMSGPRASVPAYGFGFLAVNHRPDDVHESLRLRPKTEQWHDAASSMNAMRTTMHKGWVPRLPSSPGRRPAWVRTTKPPGPAPVRFASDKTNLDYLSLVVSFLAVSATQRVRFRHGRMTETSAWLACGLNLSFVSIIPLCSLSLTN</sequence>
<evidence type="ECO:0000313" key="2">
    <source>
        <dbReference type="Proteomes" id="UP001638806"/>
    </source>
</evidence>
<dbReference type="Proteomes" id="UP001638806">
    <property type="component" value="Unassembled WGS sequence"/>
</dbReference>
<comment type="caution">
    <text evidence="1">The sequence shown here is derived from an EMBL/GenBank/DDBJ whole genome shotgun (WGS) entry which is preliminary data.</text>
</comment>
<reference evidence="1" key="1">
    <citation type="submission" date="2024-12" db="EMBL/GenBank/DDBJ databases">
        <title>Comparative genomics and development of molecular markers within Purpureocillium lilacinum and among Purpureocillium species.</title>
        <authorList>
            <person name="Yeh Z.-Y."/>
            <person name="Ni N.-T."/>
            <person name="Lo P.-H."/>
            <person name="Mushyakhwo K."/>
            <person name="Lin C.-F."/>
            <person name="Nai Y.-S."/>
        </authorList>
    </citation>
    <scope>NUCLEOTIDE SEQUENCE</scope>
    <source>
        <strain evidence="1">NCHU-NPUST-175</strain>
    </source>
</reference>
<gene>
    <name evidence="1" type="ORF">ACCO45_003409</name>
</gene>
<proteinExistence type="predicted"/>
<dbReference type="EMBL" id="JBGNUJ010000003">
    <property type="protein sequence ID" value="KAL3961886.1"/>
    <property type="molecule type" value="Genomic_DNA"/>
</dbReference>
<accession>A0ACC4E2J8</accession>
<keyword evidence="2" id="KW-1185">Reference proteome</keyword>
<protein>
    <submittedName>
        <fullName evidence="1">Uncharacterized protein</fullName>
    </submittedName>
</protein>
<evidence type="ECO:0000313" key="1">
    <source>
        <dbReference type="EMBL" id="KAL3961886.1"/>
    </source>
</evidence>
<organism evidence="1 2">
    <name type="scientific">Purpureocillium lilacinum</name>
    <name type="common">Paecilomyces lilacinus</name>
    <dbReference type="NCBI Taxonomy" id="33203"/>
    <lineage>
        <taxon>Eukaryota</taxon>
        <taxon>Fungi</taxon>
        <taxon>Dikarya</taxon>
        <taxon>Ascomycota</taxon>
        <taxon>Pezizomycotina</taxon>
        <taxon>Sordariomycetes</taxon>
        <taxon>Hypocreomycetidae</taxon>
        <taxon>Hypocreales</taxon>
        <taxon>Ophiocordycipitaceae</taxon>
        <taxon>Purpureocillium</taxon>
    </lineage>
</organism>